<dbReference type="UniPathway" id="UPA00219"/>
<dbReference type="GO" id="GO:0071555">
    <property type="term" value="P:cell wall organization"/>
    <property type="evidence" value="ECO:0007669"/>
    <property type="project" value="UniProtKB-KW"/>
</dbReference>
<evidence type="ECO:0000256" key="1">
    <source>
        <dbReference type="ARBA" id="ARBA00004752"/>
    </source>
</evidence>
<comment type="pathway">
    <text evidence="1">Cell wall biogenesis; peptidoglycan biosynthesis.</text>
</comment>
<evidence type="ECO:0000259" key="6">
    <source>
        <dbReference type="PROSITE" id="PS52029"/>
    </source>
</evidence>
<feature type="domain" description="L,D-TPase catalytic" evidence="6">
    <location>
        <begin position="24"/>
        <end position="181"/>
    </location>
</feature>
<keyword evidence="2" id="KW-0808">Transferase</keyword>
<name>A0A5B8R9F8_9ZZZZ</name>
<evidence type="ECO:0000256" key="4">
    <source>
        <dbReference type="ARBA" id="ARBA00022984"/>
    </source>
</evidence>
<evidence type="ECO:0000256" key="2">
    <source>
        <dbReference type="ARBA" id="ARBA00022679"/>
    </source>
</evidence>
<dbReference type="AlphaFoldDB" id="A0A5B8R9F8"/>
<dbReference type="GO" id="GO:0016740">
    <property type="term" value="F:transferase activity"/>
    <property type="evidence" value="ECO:0007669"/>
    <property type="project" value="UniProtKB-KW"/>
</dbReference>
<dbReference type="Gene3D" id="2.40.440.10">
    <property type="entry name" value="L,D-transpeptidase catalytic domain-like"/>
    <property type="match status" value="1"/>
</dbReference>
<gene>
    <name evidence="7" type="ORF">KBTEX_01510</name>
</gene>
<dbReference type="InterPro" id="IPR005490">
    <property type="entry name" value="LD_TPept_cat_dom"/>
</dbReference>
<evidence type="ECO:0000313" key="7">
    <source>
        <dbReference type="EMBL" id="QEA05191.1"/>
    </source>
</evidence>
<dbReference type="PROSITE" id="PS52029">
    <property type="entry name" value="LD_TPASE"/>
    <property type="match status" value="1"/>
</dbReference>
<keyword evidence="3" id="KW-0133">Cell shape</keyword>
<dbReference type="EMBL" id="MN079096">
    <property type="protein sequence ID" value="QEA05191.1"/>
    <property type="molecule type" value="Genomic_DNA"/>
</dbReference>
<sequence length="181" mass="20327">MSPRHALLALLLFLVLTPAAAAAPWVLIDTDRDLVEVRDGGRVVDVFEDISWGRGGVADLHLNGDDTTPTGDYRVTRIDRSSRFHVFIGLDYPTLEHLSRAYQRGVIDNARYRELRDIAYAGRPLPQDTVLGGYIGLHGLGRADPEWHERFHWTEGCVALTDAQIDQLLSYIHEGSRVVIR</sequence>
<dbReference type="CDD" id="cd16913">
    <property type="entry name" value="YkuD_like"/>
    <property type="match status" value="1"/>
</dbReference>
<proteinExistence type="predicted"/>
<reference evidence="7" key="1">
    <citation type="submission" date="2019-06" db="EMBL/GenBank/DDBJ databases">
        <authorList>
            <person name="Murdoch R.W."/>
            <person name="Fathepure B."/>
        </authorList>
    </citation>
    <scope>NUCLEOTIDE SEQUENCE</scope>
</reference>
<protein>
    <recommendedName>
        <fullName evidence="6">L,D-TPase catalytic domain-containing protein</fullName>
    </recommendedName>
</protein>
<accession>A0A5B8R9F8</accession>
<dbReference type="InterPro" id="IPR038063">
    <property type="entry name" value="Transpep_catalytic_dom"/>
</dbReference>
<keyword evidence="4" id="KW-0573">Peptidoglycan synthesis</keyword>
<dbReference type="PANTHER" id="PTHR36699:SF1">
    <property type="entry name" value="L,D-TRANSPEPTIDASE YAFK-RELATED"/>
    <property type="match status" value="1"/>
</dbReference>
<dbReference type="Pfam" id="PF03734">
    <property type="entry name" value="YkuD"/>
    <property type="match status" value="1"/>
</dbReference>
<organism evidence="7">
    <name type="scientific">uncultured organism</name>
    <dbReference type="NCBI Taxonomy" id="155900"/>
    <lineage>
        <taxon>unclassified sequences</taxon>
        <taxon>environmental samples</taxon>
    </lineage>
</organism>
<dbReference type="SUPFAM" id="SSF141523">
    <property type="entry name" value="L,D-transpeptidase catalytic domain-like"/>
    <property type="match status" value="1"/>
</dbReference>
<keyword evidence="5" id="KW-0961">Cell wall biogenesis/degradation</keyword>
<evidence type="ECO:0000256" key="3">
    <source>
        <dbReference type="ARBA" id="ARBA00022960"/>
    </source>
</evidence>
<dbReference type="PANTHER" id="PTHR36699">
    <property type="entry name" value="LD-TRANSPEPTIDASE"/>
    <property type="match status" value="1"/>
</dbReference>
<evidence type="ECO:0000256" key="5">
    <source>
        <dbReference type="ARBA" id="ARBA00023316"/>
    </source>
</evidence>